<evidence type="ECO:0000256" key="4">
    <source>
        <dbReference type="ARBA" id="ARBA00038381"/>
    </source>
</evidence>
<proteinExistence type="inferred from homology"/>
<organism evidence="9 10">
    <name type="scientific">Nitrogeniibacter mangrovi</name>
    <dbReference type="NCBI Taxonomy" id="2016596"/>
    <lineage>
        <taxon>Bacteria</taxon>
        <taxon>Pseudomonadati</taxon>
        <taxon>Pseudomonadota</taxon>
        <taxon>Betaproteobacteria</taxon>
        <taxon>Rhodocyclales</taxon>
        <taxon>Zoogloeaceae</taxon>
        <taxon>Nitrogeniibacter</taxon>
    </lineage>
</organism>
<sequence>MGFVGAVMTHLAPGECTIELPYREELSQHHGYFHGGVIGMLADNAAGFAGYTLMPDAASVLTVEYKINLLAPAAGERMIAEGSVVRAGRNLVITRAEVFVARGDERIHCATMQQTLMTMHPA</sequence>
<dbReference type="InterPro" id="IPR006683">
    <property type="entry name" value="Thioestr_dom"/>
</dbReference>
<dbReference type="Gene3D" id="3.10.129.10">
    <property type="entry name" value="Hotdog Thioesterase"/>
    <property type="match status" value="1"/>
</dbReference>
<dbReference type="PANTHER" id="PTHR43240:SF20">
    <property type="entry name" value="MEDIUM_LONG-CHAIN ACYL-COA THIOESTERASE YIGI"/>
    <property type="match status" value="1"/>
</dbReference>
<comment type="catalytic activity">
    <reaction evidence="7">
        <text>a medium-chain fatty acyl-CoA + H2O = a medium-chain fatty acid + CoA + H(+)</text>
        <dbReference type="Rhea" id="RHEA:68184"/>
        <dbReference type="ChEBI" id="CHEBI:15377"/>
        <dbReference type="ChEBI" id="CHEBI:15378"/>
        <dbReference type="ChEBI" id="CHEBI:57287"/>
        <dbReference type="ChEBI" id="CHEBI:59558"/>
        <dbReference type="ChEBI" id="CHEBI:90546"/>
    </reaction>
</comment>
<comment type="similarity">
    <text evidence="4">Belongs to the YigI thioesterase family.</text>
</comment>
<evidence type="ECO:0000259" key="8">
    <source>
        <dbReference type="Pfam" id="PF03061"/>
    </source>
</evidence>
<accession>A0A6C1B7J8</accession>
<dbReference type="CDD" id="cd03443">
    <property type="entry name" value="PaaI_thioesterase"/>
    <property type="match status" value="1"/>
</dbReference>
<dbReference type="EMBL" id="CP048836">
    <property type="protein sequence ID" value="QID19691.1"/>
    <property type="molecule type" value="Genomic_DNA"/>
</dbReference>
<dbReference type="Pfam" id="PF03061">
    <property type="entry name" value="4HBT"/>
    <property type="match status" value="1"/>
</dbReference>
<keyword evidence="1" id="KW-0378">Hydrolase</keyword>
<dbReference type="SUPFAM" id="SSF54637">
    <property type="entry name" value="Thioesterase/thiol ester dehydrase-isomerase"/>
    <property type="match status" value="1"/>
</dbReference>
<comment type="catalytic activity">
    <reaction evidence="2">
        <text>a fatty acyl-CoA + H2O = a fatty acid + CoA + H(+)</text>
        <dbReference type="Rhea" id="RHEA:16781"/>
        <dbReference type="ChEBI" id="CHEBI:15377"/>
        <dbReference type="ChEBI" id="CHEBI:15378"/>
        <dbReference type="ChEBI" id="CHEBI:28868"/>
        <dbReference type="ChEBI" id="CHEBI:57287"/>
        <dbReference type="ChEBI" id="CHEBI:77636"/>
        <dbReference type="EC" id="3.1.2.20"/>
    </reaction>
</comment>
<evidence type="ECO:0000256" key="2">
    <source>
        <dbReference type="ARBA" id="ARBA00035880"/>
    </source>
</evidence>
<evidence type="ECO:0000256" key="3">
    <source>
        <dbReference type="ARBA" id="ARBA00036002"/>
    </source>
</evidence>
<protein>
    <recommendedName>
        <fullName evidence="6">Medium/long-chain acyl-CoA thioesterase YigI</fullName>
        <ecNumber evidence="5">3.1.2.20</ecNumber>
    </recommendedName>
</protein>
<dbReference type="InterPro" id="IPR029069">
    <property type="entry name" value="HotDog_dom_sf"/>
</dbReference>
<evidence type="ECO:0000256" key="5">
    <source>
        <dbReference type="ARBA" id="ARBA00038894"/>
    </source>
</evidence>
<evidence type="ECO:0000256" key="7">
    <source>
        <dbReference type="ARBA" id="ARBA00048062"/>
    </source>
</evidence>
<keyword evidence="10" id="KW-1185">Reference proteome</keyword>
<gene>
    <name evidence="9" type="ORF">G3580_02255</name>
</gene>
<dbReference type="EC" id="3.1.2.20" evidence="5"/>
<dbReference type="AlphaFoldDB" id="A0A6C1B7J8"/>
<dbReference type="NCBIfam" id="TIGR00369">
    <property type="entry name" value="unchar_dom_1"/>
    <property type="match status" value="1"/>
</dbReference>
<dbReference type="InterPro" id="IPR003736">
    <property type="entry name" value="PAAI_dom"/>
</dbReference>
<dbReference type="GO" id="GO:0047617">
    <property type="term" value="F:fatty acyl-CoA hydrolase activity"/>
    <property type="evidence" value="ECO:0007669"/>
    <property type="project" value="UniProtKB-EC"/>
</dbReference>
<feature type="domain" description="Thioesterase" evidence="8">
    <location>
        <begin position="30"/>
        <end position="103"/>
    </location>
</feature>
<dbReference type="KEGG" id="azq:G3580_02255"/>
<evidence type="ECO:0000256" key="1">
    <source>
        <dbReference type="ARBA" id="ARBA00022801"/>
    </source>
</evidence>
<dbReference type="PANTHER" id="PTHR43240">
    <property type="entry name" value="1,4-DIHYDROXY-2-NAPHTHOYL-COA THIOESTERASE 1"/>
    <property type="match status" value="1"/>
</dbReference>
<evidence type="ECO:0000313" key="10">
    <source>
        <dbReference type="Proteomes" id="UP000501991"/>
    </source>
</evidence>
<comment type="catalytic activity">
    <reaction evidence="3">
        <text>a long-chain fatty acyl-CoA + H2O = a long-chain fatty acid + CoA + H(+)</text>
        <dbReference type="Rhea" id="RHEA:67680"/>
        <dbReference type="ChEBI" id="CHEBI:15377"/>
        <dbReference type="ChEBI" id="CHEBI:15378"/>
        <dbReference type="ChEBI" id="CHEBI:57287"/>
        <dbReference type="ChEBI" id="CHEBI:57560"/>
        <dbReference type="ChEBI" id="CHEBI:83139"/>
    </reaction>
</comment>
<evidence type="ECO:0000256" key="6">
    <source>
        <dbReference type="ARBA" id="ARBA00040062"/>
    </source>
</evidence>
<reference evidence="9 10" key="1">
    <citation type="submission" date="2020-02" db="EMBL/GenBank/DDBJ databases">
        <title>Nitrogenibacter mangrovi gen. nov., sp. nov. isolated from mangrove sediment, a denitrifying betaproteobacterium.</title>
        <authorList>
            <person name="Liao H."/>
            <person name="Tian Y."/>
        </authorList>
    </citation>
    <scope>NUCLEOTIDE SEQUENCE [LARGE SCALE GENOMIC DNA]</scope>
    <source>
        <strain evidence="9 10">M9-3-2</strain>
    </source>
</reference>
<dbReference type="Proteomes" id="UP000501991">
    <property type="component" value="Chromosome"/>
</dbReference>
<name>A0A6C1B7J8_9RHOO</name>
<evidence type="ECO:0000313" key="9">
    <source>
        <dbReference type="EMBL" id="QID19691.1"/>
    </source>
</evidence>